<evidence type="ECO:0000313" key="2">
    <source>
        <dbReference type="EMBL" id="MFD0795402.1"/>
    </source>
</evidence>
<feature type="transmembrane region" description="Helical" evidence="1">
    <location>
        <begin position="109"/>
        <end position="128"/>
    </location>
</feature>
<feature type="transmembrane region" description="Helical" evidence="1">
    <location>
        <begin position="5"/>
        <end position="27"/>
    </location>
</feature>
<dbReference type="Proteomes" id="UP001597010">
    <property type="component" value="Unassembled WGS sequence"/>
</dbReference>
<evidence type="ECO:0000256" key="1">
    <source>
        <dbReference type="SAM" id="Phobius"/>
    </source>
</evidence>
<name>A0ABW3AWX1_9SPHI</name>
<keyword evidence="3" id="KW-1185">Reference proteome</keyword>
<gene>
    <name evidence="2" type="ORF">ACFQZX_17400</name>
</gene>
<dbReference type="RefSeq" id="WP_377117767.1">
    <property type="nucleotide sequence ID" value="NZ_JBHTHZ010000014.1"/>
</dbReference>
<evidence type="ECO:0000313" key="3">
    <source>
        <dbReference type="Proteomes" id="UP001597010"/>
    </source>
</evidence>
<dbReference type="Pfam" id="PF13858">
    <property type="entry name" value="DUF4199"/>
    <property type="match status" value="1"/>
</dbReference>
<keyword evidence="1" id="KW-0472">Membrane</keyword>
<dbReference type="EMBL" id="JBHTHZ010000014">
    <property type="protein sequence ID" value="MFD0795402.1"/>
    <property type="molecule type" value="Genomic_DNA"/>
</dbReference>
<sequence length="135" mass="14835">MKSALISGSIIGVLSAAWLFLMGWLGYTTSQQHVLPIACASIAIPLLGIFLGVRWYKKNEKENRLNFFEGLLQSFKILLISGMIAGFLGVLYSSFIARQTNLQDFSERLFGALLVGILICFGVALTLMNNTAQID</sequence>
<reference evidence="3" key="1">
    <citation type="journal article" date="2019" name="Int. J. Syst. Evol. Microbiol.">
        <title>The Global Catalogue of Microorganisms (GCM) 10K type strain sequencing project: providing services to taxonomists for standard genome sequencing and annotation.</title>
        <authorList>
            <consortium name="The Broad Institute Genomics Platform"/>
            <consortium name="The Broad Institute Genome Sequencing Center for Infectious Disease"/>
            <person name="Wu L."/>
            <person name="Ma J."/>
        </authorList>
    </citation>
    <scope>NUCLEOTIDE SEQUENCE [LARGE SCALE GENOMIC DNA]</scope>
    <source>
        <strain evidence="3">CCUG 61484</strain>
    </source>
</reference>
<comment type="caution">
    <text evidence="2">The sequence shown here is derived from an EMBL/GenBank/DDBJ whole genome shotgun (WGS) entry which is preliminary data.</text>
</comment>
<feature type="transmembrane region" description="Helical" evidence="1">
    <location>
        <begin position="33"/>
        <end position="56"/>
    </location>
</feature>
<organism evidence="2 3">
    <name type="scientific">Mucilaginibacter litoreus</name>
    <dbReference type="NCBI Taxonomy" id="1048221"/>
    <lineage>
        <taxon>Bacteria</taxon>
        <taxon>Pseudomonadati</taxon>
        <taxon>Bacteroidota</taxon>
        <taxon>Sphingobacteriia</taxon>
        <taxon>Sphingobacteriales</taxon>
        <taxon>Sphingobacteriaceae</taxon>
        <taxon>Mucilaginibacter</taxon>
    </lineage>
</organism>
<dbReference type="InterPro" id="IPR025250">
    <property type="entry name" value="DUF4199"/>
</dbReference>
<feature type="transmembrane region" description="Helical" evidence="1">
    <location>
        <begin position="77"/>
        <end position="97"/>
    </location>
</feature>
<keyword evidence="1" id="KW-1133">Transmembrane helix</keyword>
<keyword evidence="1" id="KW-0812">Transmembrane</keyword>
<protein>
    <submittedName>
        <fullName evidence="2">DUF4199 domain-containing protein</fullName>
    </submittedName>
</protein>
<proteinExistence type="predicted"/>
<accession>A0ABW3AWX1</accession>